<feature type="transmembrane region" description="Helical" evidence="2">
    <location>
        <begin position="144"/>
        <end position="162"/>
    </location>
</feature>
<comment type="caution">
    <text evidence="3">The sequence shown here is derived from an EMBL/GenBank/DDBJ whole genome shotgun (WGS) entry which is preliminary data.</text>
</comment>
<reference evidence="3 4" key="1">
    <citation type="submission" date="2019-09" db="EMBL/GenBank/DDBJ databases">
        <title>Genome Sequences of Streptomyces kaniharaensis ATCC 21070.</title>
        <authorList>
            <person name="Zhu W."/>
            <person name="De Crecy-Lagard V."/>
            <person name="Richards N.G."/>
        </authorList>
    </citation>
    <scope>NUCLEOTIDE SEQUENCE [LARGE SCALE GENOMIC DNA]</scope>
    <source>
        <strain evidence="3 4">SF-557</strain>
    </source>
</reference>
<protein>
    <submittedName>
        <fullName evidence="3">DUF4184 family protein</fullName>
    </submittedName>
</protein>
<evidence type="ECO:0000256" key="2">
    <source>
        <dbReference type="SAM" id="Phobius"/>
    </source>
</evidence>
<feature type="compositionally biased region" description="Basic residues" evidence="1">
    <location>
        <begin position="1"/>
        <end position="17"/>
    </location>
</feature>
<dbReference type="Pfam" id="PF13803">
    <property type="entry name" value="DUF4184"/>
    <property type="match status" value="1"/>
</dbReference>
<evidence type="ECO:0000313" key="4">
    <source>
        <dbReference type="Proteomes" id="UP000450000"/>
    </source>
</evidence>
<dbReference type="OrthoDB" id="8481923at2"/>
<name>A0A6N7L2U0_9ACTN</name>
<feature type="compositionally biased region" description="Pro residues" evidence="1">
    <location>
        <begin position="19"/>
        <end position="28"/>
    </location>
</feature>
<dbReference type="InterPro" id="IPR025238">
    <property type="entry name" value="DUF4184"/>
</dbReference>
<evidence type="ECO:0000313" key="3">
    <source>
        <dbReference type="EMBL" id="MQS17057.1"/>
    </source>
</evidence>
<keyword evidence="2" id="KW-0472">Membrane</keyword>
<dbReference type="Proteomes" id="UP000450000">
    <property type="component" value="Unassembled WGS sequence"/>
</dbReference>
<evidence type="ECO:0000256" key="1">
    <source>
        <dbReference type="SAM" id="MobiDB-lite"/>
    </source>
</evidence>
<sequence length="291" mass="31221">MPTPRRVKRTRDRRRPPVRPEAPPPQTLPGPCVRSAPVPFTFSHPAAVLPLLRHGRGRGRMIGSALVFGAMAPDTPYFAGAFAWGDLAHRWWAVPTLDVAITLALAAVWQLVLRAPLIGLLPVRWAGAAERLTGPSDRRIRWSRAPWFALSAALGAATHVFWDAFTHPGRLGTRVFPVLTTARILGEPLYAALQYGTSAIALVLLGWHAVRELRRAAADGGRPVRVATAAVRRRVLWLTLAAAVLGAAYRFAGWGQPGMPLLSLIPVVAFGAVAGAGGALVLYALAAPRRG</sequence>
<organism evidence="3 4">
    <name type="scientific">Streptomyces kaniharaensis</name>
    <dbReference type="NCBI Taxonomy" id="212423"/>
    <lineage>
        <taxon>Bacteria</taxon>
        <taxon>Bacillati</taxon>
        <taxon>Actinomycetota</taxon>
        <taxon>Actinomycetes</taxon>
        <taxon>Kitasatosporales</taxon>
        <taxon>Streptomycetaceae</taxon>
        <taxon>Streptomyces</taxon>
    </lineage>
</organism>
<feature type="transmembrane region" description="Helical" evidence="2">
    <location>
        <begin position="99"/>
        <end position="123"/>
    </location>
</feature>
<feature type="transmembrane region" description="Helical" evidence="2">
    <location>
        <begin position="189"/>
        <end position="207"/>
    </location>
</feature>
<keyword evidence="2" id="KW-1133">Transmembrane helix</keyword>
<keyword evidence="2" id="KW-0812">Transmembrane</keyword>
<feature type="transmembrane region" description="Helical" evidence="2">
    <location>
        <begin position="61"/>
        <end position="79"/>
    </location>
</feature>
<feature type="transmembrane region" description="Helical" evidence="2">
    <location>
        <begin position="235"/>
        <end position="252"/>
    </location>
</feature>
<proteinExistence type="predicted"/>
<gene>
    <name evidence="3" type="ORF">F7Q99_33930</name>
</gene>
<feature type="region of interest" description="Disordered" evidence="1">
    <location>
        <begin position="1"/>
        <end position="30"/>
    </location>
</feature>
<dbReference type="EMBL" id="WBOF01000003">
    <property type="protein sequence ID" value="MQS17057.1"/>
    <property type="molecule type" value="Genomic_DNA"/>
</dbReference>
<feature type="transmembrane region" description="Helical" evidence="2">
    <location>
        <begin position="264"/>
        <end position="286"/>
    </location>
</feature>
<keyword evidence="4" id="KW-1185">Reference proteome</keyword>
<accession>A0A6N7L2U0</accession>
<dbReference type="AlphaFoldDB" id="A0A6N7L2U0"/>